<gene>
    <name evidence="1" type="ORF">DHETER_LOCUS5168</name>
</gene>
<evidence type="ECO:0000313" key="2">
    <source>
        <dbReference type="Proteomes" id="UP000789702"/>
    </source>
</evidence>
<feature type="non-terminal residue" evidence="1">
    <location>
        <position position="1"/>
    </location>
</feature>
<name>A0ACA9LVX9_9GLOM</name>
<proteinExistence type="predicted"/>
<organism evidence="1 2">
    <name type="scientific">Dentiscutata heterogama</name>
    <dbReference type="NCBI Taxonomy" id="1316150"/>
    <lineage>
        <taxon>Eukaryota</taxon>
        <taxon>Fungi</taxon>
        <taxon>Fungi incertae sedis</taxon>
        <taxon>Mucoromycota</taxon>
        <taxon>Glomeromycotina</taxon>
        <taxon>Glomeromycetes</taxon>
        <taxon>Diversisporales</taxon>
        <taxon>Gigasporaceae</taxon>
        <taxon>Dentiscutata</taxon>
    </lineage>
</organism>
<dbReference type="Proteomes" id="UP000789702">
    <property type="component" value="Unassembled WGS sequence"/>
</dbReference>
<sequence>KRKRLLIQISLFVSLQSVNIASILLSAQSMDTLFISLFGKTCGLGIYPQSGFYCVTQQGDYNSPFGTNYMVATLGFLMTLIMVVPLGIFSLADNIKVQIASFVGLIAILAAWFITFFKHGLTPSYVPDFGDDMSQVIGTVLFNYAFIVTVPSWVNDLDPKVPIQKSVFYSILIATLNYVLLGIIGGMAFPIDKNSDIIVVINQSDERNWLTVSRHCKKGLAIFLSSVLPWIVVMPFQTGRWLNVFVNWTNLFFSSISNFVVPFYLYYLSQKPNIAVQADIKLKRFESDIKRQVSIRSTKSDKSFRNVKDWINSQVITRERLRDGTDAAVGILYNDDDDYNVSAPGTPNSLNPNAEHLHVPGRRIVSAPPTTSKSDPQGRDNHSRPALSLQMPPSIVHRSNLSRRASPPSIPSIEYNIQNTNIPTNIPTIMVQEEDGNNQDIIVELDGSQTHSHSGSDKSQSEKSDSIIFDTPPERFKALPLPDNVRLWIAYICNAGALLTVISVIMYDFVELALGRNVFD</sequence>
<protein>
    <submittedName>
        <fullName evidence="1">16552_t:CDS:1</fullName>
    </submittedName>
</protein>
<dbReference type="EMBL" id="CAJVPU010005558">
    <property type="protein sequence ID" value="CAG8549609.1"/>
    <property type="molecule type" value="Genomic_DNA"/>
</dbReference>
<comment type="caution">
    <text evidence="1">The sequence shown here is derived from an EMBL/GenBank/DDBJ whole genome shotgun (WGS) entry which is preliminary data.</text>
</comment>
<accession>A0ACA9LVX9</accession>
<keyword evidence="2" id="KW-1185">Reference proteome</keyword>
<evidence type="ECO:0000313" key="1">
    <source>
        <dbReference type="EMBL" id="CAG8549609.1"/>
    </source>
</evidence>
<reference evidence="1" key="1">
    <citation type="submission" date="2021-06" db="EMBL/GenBank/DDBJ databases">
        <authorList>
            <person name="Kallberg Y."/>
            <person name="Tangrot J."/>
            <person name="Rosling A."/>
        </authorList>
    </citation>
    <scope>NUCLEOTIDE SEQUENCE</scope>
    <source>
        <strain evidence="1">IL203A</strain>
    </source>
</reference>